<accession>A0A5C1QAV6</accession>
<dbReference type="InterPro" id="IPR036890">
    <property type="entry name" value="HATPase_C_sf"/>
</dbReference>
<dbReference type="InterPro" id="IPR010559">
    <property type="entry name" value="Sig_transdc_His_kin_internal"/>
</dbReference>
<evidence type="ECO:0000256" key="5">
    <source>
        <dbReference type="ARBA" id="ARBA00022692"/>
    </source>
</evidence>
<comment type="subcellular location">
    <subcellularLocation>
        <location evidence="1">Cell membrane</location>
        <topology evidence="1">Multi-pass membrane protein</topology>
    </subcellularLocation>
</comment>
<dbReference type="EMBL" id="CP035807">
    <property type="protein sequence ID" value="QEN04049.1"/>
    <property type="molecule type" value="Genomic_DNA"/>
</dbReference>
<organism evidence="14 15">
    <name type="scientific">Thiospirochaeta perfilievii</name>
    <dbReference type="NCBI Taxonomy" id="252967"/>
    <lineage>
        <taxon>Bacteria</taxon>
        <taxon>Pseudomonadati</taxon>
        <taxon>Spirochaetota</taxon>
        <taxon>Spirochaetia</taxon>
        <taxon>Spirochaetales</taxon>
        <taxon>Spirochaetaceae</taxon>
        <taxon>Thiospirochaeta</taxon>
    </lineage>
</organism>
<dbReference type="PANTHER" id="PTHR34220:SF11">
    <property type="entry name" value="SENSOR PROTEIN KINASE HPTS"/>
    <property type="match status" value="1"/>
</dbReference>
<evidence type="ECO:0000256" key="9">
    <source>
        <dbReference type="ARBA" id="ARBA00022989"/>
    </source>
</evidence>
<dbReference type="OrthoDB" id="9776552at2"/>
<evidence type="ECO:0000256" key="10">
    <source>
        <dbReference type="ARBA" id="ARBA00023012"/>
    </source>
</evidence>
<keyword evidence="2" id="KW-1003">Cell membrane</keyword>
<dbReference type="Gene3D" id="6.10.340.10">
    <property type="match status" value="1"/>
</dbReference>
<dbReference type="AlphaFoldDB" id="A0A5C1QAV6"/>
<dbReference type="KEGG" id="sper:EW093_04805"/>
<evidence type="ECO:0000256" key="11">
    <source>
        <dbReference type="ARBA" id="ARBA00023136"/>
    </source>
</evidence>
<keyword evidence="10" id="KW-0902">Two-component regulatory system</keyword>
<dbReference type="GO" id="GO:0005886">
    <property type="term" value="C:plasma membrane"/>
    <property type="evidence" value="ECO:0007669"/>
    <property type="project" value="UniProtKB-SubCell"/>
</dbReference>
<dbReference type="PANTHER" id="PTHR34220">
    <property type="entry name" value="SENSOR HISTIDINE KINASE YPDA"/>
    <property type="match status" value="1"/>
</dbReference>
<keyword evidence="6" id="KW-0547">Nucleotide-binding</keyword>
<sequence length="575" mass="66011">MRKINSYRTIRKDLLALIILSILIPFTLISFVFIYNVKNIIDKDVKDYQEAIVTQSSNNLINIFSNIKMIQRATIGKVISDYIIFDNSDNFNKNEISKLKDLIEYLYITDNASSNINGIYVIFDKQYVISSRLGIRDNLLLDRPWLKNSSDLAKNEYFTKVHSANYNVALERDDYDRVISYIQQFTLPEKNGDKVIIQIDIDMSAFQNFIDSSENAEQIPMYLLYRKNNEKLLQNEIYSKYISNRPKDIIVKKSIVDSQLELIGFIRQDQFFIRVNSAILVTIITIFLIAVVSLIIAILFSRAITSPLHELYISMKKVGQGNFSPSYPSTNYYELDYLIERFKKMVDEVDSLIDVVVKKEGEATEAKFQALQAKINPHFLYNTLDVIRSIALENDNEDISSMTLSLSRLFRYNVGNLKETNKLGVEIEYLKDYLKIQEFRFGDRITTTFNIGDGLKSIEIARFIIQPIIENAYKYGLELATDGGELKVSAKTEEDILVIEVYNNGPFIEPDKLLKLKKSLKEEPNISSVTSAHGLDNVNLRLKLLYGNPFGLDIDSNKDGTTVYIKIPYTGDLDG</sequence>
<evidence type="ECO:0000256" key="8">
    <source>
        <dbReference type="ARBA" id="ARBA00022840"/>
    </source>
</evidence>
<feature type="domain" description="HAMP" evidence="13">
    <location>
        <begin position="302"/>
        <end position="354"/>
    </location>
</feature>
<gene>
    <name evidence="14" type="ORF">EW093_04805</name>
</gene>
<keyword evidence="5 12" id="KW-0812">Transmembrane</keyword>
<feature type="transmembrane region" description="Helical" evidence="12">
    <location>
        <begin position="278"/>
        <end position="300"/>
    </location>
</feature>
<keyword evidence="9 12" id="KW-1133">Transmembrane helix</keyword>
<evidence type="ECO:0000256" key="12">
    <source>
        <dbReference type="SAM" id="Phobius"/>
    </source>
</evidence>
<dbReference type="InterPro" id="IPR050640">
    <property type="entry name" value="Bact_2-comp_sensor_kinase"/>
</dbReference>
<reference evidence="14 15" key="2">
    <citation type="submission" date="2019-09" db="EMBL/GenBank/DDBJ databases">
        <title>Complete Genome Sequence and Methylome Analysis of free living Spirochaetas.</title>
        <authorList>
            <person name="Leshcheva N."/>
            <person name="Mikheeva N."/>
        </authorList>
    </citation>
    <scope>NUCLEOTIDE SEQUENCE [LARGE SCALE GENOMIC DNA]</scope>
    <source>
        <strain evidence="14 15">P</strain>
    </source>
</reference>
<dbReference type="SUPFAM" id="SSF55874">
    <property type="entry name" value="ATPase domain of HSP90 chaperone/DNA topoisomerase II/histidine kinase"/>
    <property type="match status" value="1"/>
</dbReference>
<dbReference type="InterPro" id="IPR003594">
    <property type="entry name" value="HATPase_dom"/>
</dbReference>
<evidence type="ECO:0000313" key="15">
    <source>
        <dbReference type="Proteomes" id="UP000323824"/>
    </source>
</evidence>
<dbReference type="GO" id="GO:0000155">
    <property type="term" value="F:phosphorelay sensor kinase activity"/>
    <property type="evidence" value="ECO:0007669"/>
    <property type="project" value="InterPro"/>
</dbReference>
<evidence type="ECO:0000256" key="3">
    <source>
        <dbReference type="ARBA" id="ARBA00022553"/>
    </source>
</evidence>
<keyword evidence="3" id="KW-0597">Phosphoprotein</keyword>
<dbReference type="Pfam" id="PF02518">
    <property type="entry name" value="HATPase_c"/>
    <property type="match status" value="1"/>
</dbReference>
<keyword evidence="15" id="KW-1185">Reference proteome</keyword>
<feature type="transmembrane region" description="Helical" evidence="12">
    <location>
        <begin position="14"/>
        <end position="35"/>
    </location>
</feature>
<evidence type="ECO:0000256" key="2">
    <source>
        <dbReference type="ARBA" id="ARBA00022475"/>
    </source>
</evidence>
<evidence type="ECO:0000256" key="1">
    <source>
        <dbReference type="ARBA" id="ARBA00004651"/>
    </source>
</evidence>
<keyword evidence="11 12" id="KW-0472">Membrane</keyword>
<proteinExistence type="predicted"/>
<evidence type="ECO:0000256" key="6">
    <source>
        <dbReference type="ARBA" id="ARBA00022741"/>
    </source>
</evidence>
<dbReference type="Proteomes" id="UP000323824">
    <property type="component" value="Chromosome"/>
</dbReference>
<keyword evidence="4" id="KW-0808">Transferase</keyword>
<keyword evidence="7" id="KW-0418">Kinase</keyword>
<dbReference type="Gene3D" id="3.30.565.10">
    <property type="entry name" value="Histidine kinase-like ATPase, C-terminal domain"/>
    <property type="match status" value="1"/>
</dbReference>
<name>A0A5C1QAV6_9SPIO</name>
<dbReference type="SUPFAM" id="SSF158472">
    <property type="entry name" value="HAMP domain-like"/>
    <property type="match status" value="1"/>
</dbReference>
<dbReference type="Pfam" id="PF06580">
    <property type="entry name" value="His_kinase"/>
    <property type="match status" value="1"/>
</dbReference>
<keyword evidence="8" id="KW-0067">ATP-binding</keyword>
<dbReference type="RefSeq" id="WP_149567306.1">
    <property type="nucleotide sequence ID" value="NZ_CP035807.1"/>
</dbReference>
<dbReference type="InterPro" id="IPR003660">
    <property type="entry name" value="HAMP_dom"/>
</dbReference>
<protein>
    <submittedName>
        <fullName evidence="14">HAMP domain-containing protein</fullName>
    </submittedName>
</protein>
<reference evidence="14 15" key="1">
    <citation type="submission" date="2019-02" db="EMBL/GenBank/DDBJ databases">
        <authorList>
            <person name="Fomenkov A."/>
            <person name="Dubinina G."/>
            <person name="Grabovich M."/>
            <person name="Vincze T."/>
            <person name="Roberts R.J."/>
        </authorList>
    </citation>
    <scope>NUCLEOTIDE SEQUENCE [LARGE SCALE GENOMIC DNA]</scope>
    <source>
        <strain evidence="14 15">P</strain>
    </source>
</reference>
<evidence type="ECO:0000313" key="14">
    <source>
        <dbReference type="EMBL" id="QEN04049.1"/>
    </source>
</evidence>
<evidence type="ECO:0000259" key="13">
    <source>
        <dbReference type="PROSITE" id="PS50885"/>
    </source>
</evidence>
<dbReference type="PROSITE" id="PS50885">
    <property type="entry name" value="HAMP"/>
    <property type="match status" value="1"/>
</dbReference>
<evidence type="ECO:0000256" key="7">
    <source>
        <dbReference type="ARBA" id="ARBA00022777"/>
    </source>
</evidence>
<evidence type="ECO:0000256" key="4">
    <source>
        <dbReference type="ARBA" id="ARBA00022679"/>
    </source>
</evidence>
<dbReference type="GO" id="GO:0005524">
    <property type="term" value="F:ATP binding"/>
    <property type="evidence" value="ECO:0007669"/>
    <property type="project" value="UniProtKB-KW"/>
</dbReference>